<name>A0AAD8FAR5_BIOPF</name>
<reference evidence="1" key="2">
    <citation type="submission" date="2023-04" db="EMBL/GenBank/DDBJ databases">
        <authorList>
            <person name="Bu L."/>
            <person name="Lu L."/>
            <person name="Laidemitt M.R."/>
            <person name="Zhang S.M."/>
            <person name="Mutuku M."/>
            <person name="Mkoji G."/>
            <person name="Steinauer M."/>
            <person name="Loker E.S."/>
        </authorList>
    </citation>
    <scope>NUCLEOTIDE SEQUENCE</scope>
    <source>
        <strain evidence="1">KasaAsao</strain>
        <tissue evidence="1">Whole Snail</tissue>
    </source>
</reference>
<accession>A0AAD8FAR5</accession>
<sequence>MDKVFSWFNVKHTKSDQEIEQKQIDNEPADGENVSQVYPIDPKVDEFFKDFPSPYREKVVQYYSKREGLLQFDFYRKMAMQNEKSLAARGVFLEDQRQLRISQREEEEKEEVVEVGSERIISDWEKKLMVYIPLQQGDTVTSKLLETVNLSLIGITLMWTALSSRKKYSSPVFCTVVLIGSCGFISSNILAIQRFLDMGVFDKRTDKRSMIDKSLDEVKDVAQIVQNYLLDVSADSKRK</sequence>
<dbReference type="EMBL" id="JASAOG010000058">
    <property type="protein sequence ID" value="KAK0056958.1"/>
    <property type="molecule type" value="Genomic_DNA"/>
</dbReference>
<comment type="caution">
    <text evidence="1">The sequence shown here is derived from an EMBL/GenBank/DDBJ whole genome shotgun (WGS) entry which is preliminary data.</text>
</comment>
<evidence type="ECO:0000313" key="1">
    <source>
        <dbReference type="EMBL" id="KAK0056958.1"/>
    </source>
</evidence>
<protein>
    <submittedName>
        <fullName evidence="1">Uncharacterized protein</fullName>
    </submittedName>
</protein>
<keyword evidence="2" id="KW-1185">Reference proteome</keyword>
<organism evidence="1 2">
    <name type="scientific">Biomphalaria pfeifferi</name>
    <name type="common">Bloodfluke planorb</name>
    <name type="synonym">Freshwater snail</name>
    <dbReference type="NCBI Taxonomy" id="112525"/>
    <lineage>
        <taxon>Eukaryota</taxon>
        <taxon>Metazoa</taxon>
        <taxon>Spiralia</taxon>
        <taxon>Lophotrochozoa</taxon>
        <taxon>Mollusca</taxon>
        <taxon>Gastropoda</taxon>
        <taxon>Heterobranchia</taxon>
        <taxon>Euthyneura</taxon>
        <taxon>Panpulmonata</taxon>
        <taxon>Hygrophila</taxon>
        <taxon>Lymnaeoidea</taxon>
        <taxon>Planorbidae</taxon>
        <taxon>Biomphalaria</taxon>
    </lineage>
</organism>
<dbReference type="Proteomes" id="UP001233172">
    <property type="component" value="Unassembled WGS sequence"/>
</dbReference>
<evidence type="ECO:0000313" key="2">
    <source>
        <dbReference type="Proteomes" id="UP001233172"/>
    </source>
</evidence>
<gene>
    <name evidence="1" type="ORF">Bpfe_013610</name>
</gene>
<dbReference type="AlphaFoldDB" id="A0AAD8FAR5"/>
<reference evidence="1" key="1">
    <citation type="journal article" date="2023" name="PLoS Negl. Trop. Dis.">
        <title>A genome sequence for Biomphalaria pfeifferi, the major vector snail for the human-infecting parasite Schistosoma mansoni.</title>
        <authorList>
            <person name="Bu L."/>
            <person name="Lu L."/>
            <person name="Laidemitt M.R."/>
            <person name="Zhang S.M."/>
            <person name="Mutuku M."/>
            <person name="Mkoji G."/>
            <person name="Steinauer M."/>
            <person name="Loker E.S."/>
        </authorList>
    </citation>
    <scope>NUCLEOTIDE SEQUENCE</scope>
    <source>
        <strain evidence="1">KasaAsao</strain>
    </source>
</reference>
<proteinExistence type="predicted"/>